<proteinExistence type="inferred from homology"/>
<evidence type="ECO:0000256" key="4">
    <source>
        <dbReference type="ARBA" id="ARBA00023242"/>
    </source>
</evidence>
<dbReference type="GO" id="GO:0003723">
    <property type="term" value="F:RNA binding"/>
    <property type="evidence" value="ECO:0007669"/>
    <property type="project" value="TreeGrafter"/>
</dbReference>
<feature type="domain" description="ESF1 RRM" evidence="8">
    <location>
        <begin position="177"/>
        <end position="326"/>
    </location>
</feature>
<feature type="compositionally biased region" description="Acidic residues" evidence="5">
    <location>
        <begin position="114"/>
        <end position="125"/>
    </location>
</feature>
<dbReference type="InterPro" id="IPR058543">
    <property type="entry name" value="Beta-prop_RSE1/DDB1/CPSF1_2nd"/>
</dbReference>
<evidence type="ECO:0000313" key="10">
    <source>
        <dbReference type="Proteomes" id="UP000320333"/>
    </source>
</evidence>
<comment type="similarity">
    <text evidence="2">Belongs to the ESF1 family.</text>
</comment>
<feature type="domain" description="NUC153" evidence="6">
    <location>
        <begin position="573"/>
        <end position="600"/>
    </location>
</feature>
<comment type="caution">
    <text evidence="9">The sequence shown here is derived from an EMBL/GenBank/DDBJ whole genome shotgun (WGS) entry which is preliminary data.</text>
</comment>
<feature type="region of interest" description="Disordered" evidence="5">
    <location>
        <begin position="68"/>
        <end position="177"/>
    </location>
</feature>
<organism evidence="9 10">
    <name type="scientific">Chytriomyces confervae</name>
    <dbReference type="NCBI Taxonomy" id="246404"/>
    <lineage>
        <taxon>Eukaryota</taxon>
        <taxon>Fungi</taxon>
        <taxon>Fungi incertae sedis</taxon>
        <taxon>Chytridiomycota</taxon>
        <taxon>Chytridiomycota incertae sedis</taxon>
        <taxon>Chytridiomycetes</taxon>
        <taxon>Chytridiales</taxon>
        <taxon>Chytriomycetaceae</taxon>
        <taxon>Chytriomyces</taxon>
    </lineage>
</organism>
<comment type="subcellular location">
    <subcellularLocation>
        <location evidence="1">Nucleus</location>
        <location evidence="1">Nucleolus</location>
    </subcellularLocation>
</comment>
<evidence type="ECO:0000256" key="2">
    <source>
        <dbReference type="ARBA" id="ARBA00009087"/>
    </source>
</evidence>
<dbReference type="GO" id="GO:0005730">
    <property type="term" value="C:nucleolus"/>
    <property type="evidence" value="ECO:0007669"/>
    <property type="project" value="UniProtKB-SubCell"/>
</dbReference>
<sequence>MDSRFASLGKNPRFLKPKKKDSKVSIDKRFSAIFNEASPSSANVKAAKTDKYGRKLKKTVATDLKRFYKIEDEEEDNEEKGAHDRDVEKGVEKEEDEESEASFEGGIHSRDTESDGFESVSDEEGPSGSALIRGEGLAESSDEDESDLDQEALEELDRQAQSDEDEPEVENLGPISRRFAAVNMDWDNIKSRDLYKVFDAFRPKSGALISVSIYKSEFGKERLEREAREGPPKEIFGSKKLGGREEQQSLFGEEEGKDFDDEKLRQYQLDRLRYYYAVAECDSAATASAIHTAVDGTEFEKSANTFNLQFIPDDMTFDDKPVDTATSAAENYQPAAFSTAALQHSKAQLTWDLDDPDRMRITRKRFSKDELKEMDFKAYLASESEESSGDEAELQQRALKYKSLVSGADDEDGAGSDKNGSDDEVVGDMEITFVPGLSENAAAKMKKLNKEKEAEEDNVFMQERRKRKEKAKEKKSLKDDDFFNDGDDKDEPTTTATKSTSKKASNKKQTEKELAELELVMFDETNAAEGKHFDMKDILKAEKQTGKKKKLTKKGKKAELVQVQDDFDINVKDSRFAEMHSSHHFAIDPTNPNFKKTAAMSKLLDERKKVSVKSSAEPKEPKVSAEVSDKLDLKAMVDSIKRKSAAAAAAQTQGKRQKLTHFDELFGCTVSLMSGHAQMFKNTNFERKSGQVCLPSDVILEETTLNFGKVEHRQLVQIPPQSACVIRGRRLLDLASSNPDLTHVALTGNVVVYLEVQDGALHSKGQFKTEHKVSCIDLANTAGADREEGQLARFIVAGMWNDGSARVLHTSTFQQVSKEVLGGDLFPRSVKVATLAGIQYLMVGLGDGQLISFSVETCRKSGLRLSNRNQFTLGTQALNLAGFKSNGVENIFAASDLPAVVCAENNQKLMCSNMNLKRFRSVSIPG</sequence>
<evidence type="ECO:0000256" key="5">
    <source>
        <dbReference type="SAM" id="MobiDB-lite"/>
    </source>
</evidence>
<dbReference type="Pfam" id="PF25121">
    <property type="entry name" value="RRM_ESF1"/>
    <property type="match status" value="1"/>
</dbReference>
<gene>
    <name evidence="9" type="ORF">CcCBS67573_g07351</name>
</gene>
<dbReference type="InterPro" id="IPR015943">
    <property type="entry name" value="WD40/YVTN_repeat-like_dom_sf"/>
</dbReference>
<keyword evidence="3" id="KW-0175">Coiled coil</keyword>
<dbReference type="OrthoDB" id="431825at2759"/>
<dbReference type="PANTHER" id="PTHR12202:SF0">
    <property type="entry name" value="ESF1 HOMOLOG"/>
    <property type="match status" value="1"/>
</dbReference>
<feature type="region of interest" description="Disordered" evidence="5">
    <location>
        <begin position="224"/>
        <end position="256"/>
    </location>
</feature>
<evidence type="ECO:0000259" key="8">
    <source>
        <dbReference type="Pfam" id="PF25121"/>
    </source>
</evidence>
<keyword evidence="4" id="KW-0539">Nucleus</keyword>
<feature type="compositionally biased region" description="Acidic residues" evidence="5">
    <location>
        <begin position="140"/>
        <end position="154"/>
    </location>
</feature>
<evidence type="ECO:0000256" key="1">
    <source>
        <dbReference type="ARBA" id="ARBA00004604"/>
    </source>
</evidence>
<feature type="compositionally biased region" description="Basic and acidic residues" evidence="5">
    <location>
        <begin position="79"/>
        <end position="92"/>
    </location>
</feature>
<dbReference type="AlphaFoldDB" id="A0A507EVQ5"/>
<dbReference type="STRING" id="246404.A0A507EVQ5"/>
<dbReference type="Pfam" id="PF23726">
    <property type="entry name" value="Beta-prop_RSE1_2nd"/>
    <property type="match status" value="1"/>
</dbReference>
<feature type="region of interest" description="Disordered" evidence="5">
    <location>
        <begin position="402"/>
        <end position="510"/>
    </location>
</feature>
<dbReference type="Proteomes" id="UP000320333">
    <property type="component" value="Unassembled WGS sequence"/>
</dbReference>
<dbReference type="Pfam" id="PF08159">
    <property type="entry name" value="NUC153"/>
    <property type="match status" value="1"/>
</dbReference>
<reference evidence="9 10" key="1">
    <citation type="journal article" date="2019" name="Sci. Rep.">
        <title>Comparative genomics of chytrid fungi reveal insights into the obligate biotrophic and pathogenic lifestyle of Synchytrium endobioticum.</title>
        <authorList>
            <person name="van de Vossenberg B.T.L.H."/>
            <person name="Warris S."/>
            <person name="Nguyen H.D.T."/>
            <person name="van Gent-Pelzer M.P.E."/>
            <person name="Joly D.L."/>
            <person name="van de Geest H.C."/>
            <person name="Bonants P.J.M."/>
            <person name="Smith D.S."/>
            <person name="Levesque C.A."/>
            <person name="van der Lee T.A.J."/>
        </authorList>
    </citation>
    <scope>NUCLEOTIDE SEQUENCE [LARGE SCALE GENOMIC DNA]</scope>
    <source>
        <strain evidence="9 10">CBS 675.73</strain>
    </source>
</reference>
<accession>A0A507EVQ5</accession>
<dbReference type="InterPro" id="IPR039754">
    <property type="entry name" value="Esf1"/>
</dbReference>
<dbReference type="InterPro" id="IPR056750">
    <property type="entry name" value="RRM_ESF1"/>
</dbReference>
<keyword evidence="10" id="KW-1185">Reference proteome</keyword>
<feature type="compositionally biased region" description="Basic and acidic residues" evidence="5">
    <location>
        <begin position="470"/>
        <end position="481"/>
    </location>
</feature>
<dbReference type="EMBL" id="QEAP01000374">
    <property type="protein sequence ID" value="TPX67972.1"/>
    <property type="molecule type" value="Genomic_DNA"/>
</dbReference>
<feature type="region of interest" description="Disordered" evidence="5">
    <location>
        <begin position="1"/>
        <end position="22"/>
    </location>
</feature>
<dbReference type="PANTHER" id="PTHR12202">
    <property type="entry name" value="ESF1 HOMOLOG"/>
    <property type="match status" value="1"/>
</dbReference>
<name>A0A507EVQ5_9FUNG</name>
<evidence type="ECO:0000259" key="6">
    <source>
        <dbReference type="Pfam" id="PF08159"/>
    </source>
</evidence>
<dbReference type="Gene3D" id="2.130.10.10">
    <property type="entry name" value="YVTN repeat-like/Quinoprotein amine dehydrogenase"/>
    <property type="match status" value="1"/>
</dbReference>
<feature type="domain" description="RSE1/DDB1/CPSF1 second beta-propeller" evidence="7">
    <location>
        <begin position="696"/>
        <end position="923"/>
    </location>
</feature>
<evidence type="ECO:0000256" key="3">
    <source>
        <dbReference type="ARBA" id="ARBA00023054"/>
    </source>
</evidence>
<evidence type="ECO:0000259" key="7">
    <source>
        <dbReference type="Pfam" id="PF23726"/>
    </source>
</evidence>
<protein>
    <submittedName>
        <fullName evidence="9">Uncharacterized protein</fullName>
    </submittedName>
</protein>
<dbReference type="InterPro" id="IPR012580">
    <property type="entry name" value="NUC153"/>
</dbReference>
<dbReference type="GO" id="GO:0006364">
    <property type="term" value="P:rRNA processing"/>
    <property type="evidence" value="ECO:0007669"/>
    <property type="project" value="InterPro"/>
</dbReference>
<evidence type="ECO:0000313" key="9">
    <source>
        <dbReference type="EMBL" id="TPX67972.1"/>
    </source>
</evidence>